<dbReference type="EMBL" id="BMED01000001">
    <property type="protein sequence ID" value="GGC60234.1"/>
    <property type="molecule type" value="Genomic_DNA"/>
</dbReference>
<reference evidence="1" key="2">
    <citation type="submission" date="2020-09" db="EMBL/GenBank/DDBJ databases">
        <authorList>
            <person name="Sun Q."/>
            <person name="Zhou Y."/>
        </authorList>
    </citation>
    <scope>NUCLEOTIDE SEQUENCE</scope>
    <source>
        <strain evidence="1">CGMCC 1.10998</strain>
    </source>
</reference>
<proteinExistence type="predicted"/>
<protein>
    <submittedName>
        <fullName evidence="1">Uncharacterized protein</fullName>
    </submittedName>
</protein>
<gene>
    <name evidence="1" type="ORF">GCM10011396_03910</name>
</gene>
<name>A0A916U5R5_9BURK</name>
<organism evidence="1 2">
    <name type="scientific">Undibacterium terreum</name>
    <dbReference type="NCBI Taxonomy" id="1224302"/>
    <lineage>
        <taxon>Bacteria</taxon>
        <taxon>Pseudomonadati</taxon>
        <taxon>Pseudomonadota</taxon>
        <taxon>Betaproteobacteria</taxon>
        <taxon>Burkholderiales</taxon>
        <taxon>Oxalobacteraceae</taxon>
        <taxon>Undibacterium</taxon>
    </lineage>
</organism>
<sequence length="203" mass="21809">MPLAGFAQEGAAVAKLADLMLILREAPGSNKLDDIIVPAEPLSAADTGWFDYLGDMQLRFVFDAGASLRDASAGDLHSLQLSPSQAVRVALQNIKRVYGEPEVRRGNGGLMLIQGRSADFSASYLLDKELWQQLLTQAPGGLVVAAPKRGGLLFTPLADGKSVERLRKLIVPLQASSEQGKLSSALYLFKDGRWTIFQAPSGE</sequence>
<dbReference type="Proteomes" id="UP000637423">
    <property type="component" value="Unassembled WGS sequence"/>
</dbReference>
<accession>A0A916U5R5</accession>
<dbReference type="AlphaFoldDB" id="A0A916U5R5"/>
<comment type="caution">
    <text evidence="1">The sequence shown here is derived from an EMBL/GenBank/DDBJ whole genome shotgun (WGS) entry which is preliminary data.</text>
</comment>
<evidence type="ECO:0000313" key="2">
    <source>
        <dbReference type="Proteomes" id="UP000637423"/>
    </source>
</evidence>
<evidence type="ECO:0000313" key="1">
    <source>
        <dbReference type="EMBL" id="GGC60234.1"/>
    </source>
</evidence>
<keyword evidence="2" id="KW-1185">Reference proteome</keyword>
<reference evidence="1" key="1">
    <citation type="journal article" date="2014" name="Int. J. Syst. Evol. Microbiol.">
        <title>Complete genome sequence of Corynebacterium casei LMG S-19264T (=DSM 44701T), isolated from a smear-ripened cheese.</title>
        <authorList>
            <consortium name="US DOE Joint Genome Institute (JGI-PGF)"/>
            <person name="Walter F."/>
            <person name="Albersmeier A."/>
            <person name="Kalinowski J."/>
            <person name="Ruckert C."/>
        </authorList>
    </citation>
    <scope>NUCLEOTIDE SEQUENCE</scope>
    <source>
        <strain evidence="1">CGMCC 1.10998</strain>
    </source>
</reference>